<dbReference type="PANTHER" id="PTHR43537:SF24">
    <property type="entry name" value="GLUCONATE OPERON TRANSCRIPTIONAL REPRESSOR"/>
    <property type="match status" value="1"/>
</dbReference>
<dbReference type="Gene3D" id="1.20.120.530">
    <property type="entry name" value="GntR ligand-binding domain-like"/>
    <property type="match status" value="1"/>
</dbReference>
<evidence type="ECO:0000256" key="2">
    <source>
        <dbReference type="ARBA" id="ARBA00023125"/>
    </source>
</evidence>
<accession>A0ABR7N297</accession>
<dbReference type="Pfam" id="PF07729">
    <property type="entry name" value="FCD"/>
    <property type="match status" value="1"/>
</dbReference>
<keyword evidence="1" id="KW-0805">Transcription regulation</keyword>
<dbReference type="CDD" id="cd07377">
    <property type="entry name" value="WHTH_GntR"/>
    <property type="match status" value="1"/>
</dbReference>
<dbReference type="Gene3D" id="1.10.10.10">
    <property type="entry name" value="Winged helix-like DNA-binding domain superfamily/Winged helix DNA-binding domain"/>
    <property type="match status" value="1"/>
</dbReference>
<dbReference type="InterPro" id="IPR011711">
    <property type="entry name" value="GntR_C"/>
</dbReference>
<dbReference type="InterPro" id="IPR000524">
    <property type="entry name" value="Tscrpt_reg_HTH_GntR"/>
</dbReference>
<proteinExistence type="predicted"/>
<dbReference type="SMART" id="SM00895">
    <property type="entry name" value="FCD"/>
    <property type="match status" value="1"/>
</dbReference>
<comment type="caution">
    <text evidence="5">The sequence shown here is derived from an EMBL/GenBank/DDBJ whole genome shotgun (WGS) entry which is preliminary data.</text>
</comment>
<dbReference type="SMART" id="SM00345">
    <property type="entry name" value="HTH_GNTR"/>
    <property type="match status" value="1"/>
</dbReference>
<dbReference type="InterPro" id="IPR036390">
    <property type="entry name" value="WH_DNA-bd_sf"/>
</dbReference>
<evidence type="ECO:0000259" key="4">
    <source>
        <dbReference type="PROSITE" id="PS50949"/>
    </source>
</evidence>
<keyword evidence="3" id="KW-0804">Transcription</keyword>
<keyword evidence="2" id="KW-0238">DNA-binding</keyword>
<evidence type="ECO:0000313" key="6">
    <source>
        <dbReference type="Proteomes" id="UP000606193"/>
    </source>
</evidence>
<evidence type="ECO:0000313" key="5">
    <source>
        <dbReference type="EMBL" id="MBC8562752.1"/>
    </source>
</evidence>
<evidence type="ECO:0000256" key="3">
    <source>
        <dbReference type="ARBA" id="ARBA00023163"/>
    </source>
</evidence>
<dbReference type="Proteomes" id="UP000606193">
    <property type="component" value="Unassembled WGS sequence"/>
</dbReference>
<keyword evidence="6" id="KW-1185">Reference proteome</keyword>
<dbReference type="InterPro" id="IPR008920">
    <property type="entry name" value="TF_FadR/GntR_C"/>
</dbReference>
<dbReference type="SUPFAM" id="SSF46785">
    <property type="entry name" value="Winged helix' DNA-binding domain"/>
    <property type="match status" value="1"/>
</dbReference>
<dbReference type="InterPro" id="IPR036388">
    <property type="entry name" value="WH-like_DNA-bd_sf"/>
</dbReference>
<dbReference type="SUPFAM" id="SSF48008">
    <property type="entry name" value="GntR ligand-binding domain-like"/>
    <property type="match status" value="1"/>
</dbReference>
<evidence type="ECO:0000256" key="1">
    <source>
        <dbReference type="ARBA" id="ARBA00023015"/>
    </source>
</evidence>
<dbReference type="PROSITE" id="PS50949">
    <property type="entry name" value="HTH_GNTR"/>
    <property type="match status" value="1"/>
</dbReference>
<dbReference type="EMBL" id="JACRSX010000011">
    <property type="protein sequence ID" value="MBC8562752.1"/>
    <property type="molecule type" value="Genomic_DNA"/>
</dbReference>
<organism evidence="5 6">
    <name type="scientific">Jutongia huaianensis</name>
    <dbReference type="NCBI Taxonomy" id="2763668"/>
    <lineage>
        <taxon>Bacteria</taxon>
        <taxon>Bacillati</taxon>
        <taxon>Bacillota</taxon>
        <taxon>Clostridia</taxon>
        <taxon>Lachnospirales</taxon>
        <taxon>Lachnospiraceae</taxon>
        <taxon>Jutongia</taxon>
    </lineage>
</organism>
<protein>
    <submittedName>
        <fullName evidence="5">GntR family transcriptional regulator</fullName>
    </submittedName>
</protein>
<reference evidence="5 6" key="1">
    <citation type="submission" date="2020-08" db="EMBL/GenBank/DDBJ databases">
        <title>Genome public.</title>
        <authorList>
            <person name="Liu C."/>
            <person name="Sun Q."/>
        </authorList>
    </citation>
    <scope>NUCLEOTIDE SEQUENCE [LARGE SCALE GENOMIC DNA]</scope>
    <source>
        <strain evidence="5 6">NSJ-37</strain>
    </source>
</reference>
<dbReference type="Pfam" id="PF00392">
    <property type="entry name" value="GntR"/>
    <property type="match status" value="1"/>
</dbReference>
<name>A0ABR7N297_9FIRM</name>
<gene>
    <name evidence="5" type="ORF">H8704_08965</name>
</gene>
<feature type="domain" description="HTH gntR-type" evidence="4">
    <location>
        <begin position="13"/>
        <end position="80"/>
    </location>
</feature>
<sequence length="216" mass="24592">MSTDKKKKIVKPVTLSEQAYAIIKDEIITNQIKPGDLLTEEQLSERLSISRTPIRSALKQLVMEHLAEVNENKIVTVSNVTSQDISNVLVVRCSLEPLAVSLLEGKIGTKQIKELNKIMKKLTQAKNHQVFLDAEYDFHLAFARYAGNTFLYDMIEKINMVCKRYLVLSGTLDKYTPTALEEHQRIVDLLEQNKIKEASEAMYEHVKNAGERMLLS</sequence>
<dbReference type="PANTHER" id="PTHR43537">
    <property type="entry name" value="TRANSCRIPTIONAL REGULATOR, GNTR FAMILY"/>
    <property type="match status" value="1"/>
</dbReference>
<dbReference type="RefSeq" id="WP_249298035.1">
    <property type="nucleotide sequence ID" value="NZ_JACRSX010000011.1"/>
</dbReference>